<evidence type="ECO:0000313" key="3">
    <source>
        <dbReference type="Proteomes" id="UP000292027"/>
    </source>
</evidence>
<dbReference type="Pfam" id="PF07676">
    <property type="entry name" value="PD40"/>
    <property type="match status" value="2"/>
</dbReference>
<accession>A0A4Q7WJH2</accession>
<keyword evidence="3" id="KW-1185">Reference proteome</keyword>
<comment type="caution">
    <text evidence="2">The sequence shown here is derived from an EMBL/GenBank/DDBJ whole genome shotgun (WGS) entry which is preliminary data.</text>
</comment>
<dbReference type="Gene3D" id="2.120.10.30">
    <property type="entry name" value="TolB, C-terminal domain"/>
    <property type="match status" value="2"/>
</dbReference>
<comment type="similarity">
    <text evidence="1">Belongs to the TolB family.</text>
</comment>
<sequence>MWRGLQLMALWLHQVGVQRGDIVKVFQTRNIRSPIRTALAVLAVAAVPVGAVAGPASAGGDRQQGTIGLVSVGAGGGGGNAGLFPGTEKGVGVSADGRYVVFSSYATDLVANDNNGQRDVFVRDTKTGRTTLVSVGVGGVQGNHESRQGSISADGRFVAFNSDASNLLAGDTNNSSDVFVRDTRTGRTTLVSVGRNGPADQGAYQPDISADGRQVAFTSGSTNLVAGDTNNVADIFVRDLDAGRTQRVSLTVGGQQSAYSSNDPAISADGRFVAFASNTDVAVRDRSTNRTRVVSHGVTVDPRSESLEAVKPAISNDGRFVVFTVIGWFPGMDPVPNVWLRDLRTDRLELISVDYSGNPALAIGGSFSTGISADGRYVTFGTTARLTRTDDGELSDVFRFDRRTNSLQWITSGQDQTRVDGNNGSHGPAISDDGEHVAFDSDGKSLAPGGGISGYDTYLWSSARIR</sequence>
<dbReference type="InterPro" id="IPR011659">
    <property type="entry name" value="WD40"/>
</dbReference>
<dbReference type="Proteomes" id="UP000292027">
    <property type="component" value="Unassembled WGS sequence"/>
</dbReference>
<name>A0A4Q7WJH2_9ACTN</name>
<evidence type="ECO:0000256" key="1">
    <source>
        <dbReference type="ARBA" id="ARBA00009820"/>
    </source>
</evidence>
<reference evidence="2 3" key="1">
    <citation type="journal article" date="2015" name="Stand. Genomic Sci.">
        <title>Genomic Encyclopedia of Bacterial and Archaeal Type Strains, Phase III: the genomes of soil and plant-associated and newly described type strains.</title>
        <authorList>
            <person name="Whitman W.B."/>
            <person name="Woyke T."/>
            <person name="Klenk H.P."/>
            <person name="Zhou Y."/>
            <person name="Lilburn T.G."/>
            <person name="Beck B.J."/>
            <person name="De Vos P."/>
            <person name="Vandamme P."/>
            <person name="Eisen J.A."/>
            <person name="Garrity G."/>
            <person name="Hugenholtz P."/>
            <person name="Kyrpides N.C."/>
        </authorList>
    </citation>
    <scope>NUCLEOTIDE SEQUENCE [LARGE SCALE GENOMIC DNA]</scope>
    <source>
        <strain evidence="2 3">VKM Ac-2540</strain>
    </source>
</reference>
<organism evidence="2 3">
    <name type="scientific">Kribbella rubisoli</name>
    <dbReference type="NCBI Taxonomy" id="3075929"/>
    <lineage>
        <taxon>Bacteria</taxon>
        <taxon>Bacillati</taxon>
        <taxon>Actinomycetota</taxon>
        <taxon>Actinomycetes</taxon>
        <taxon>Propionibacteriales</taxon>
        <taxon>Kribbellaceae</taxon>
        <taxon>Kribbella</taxon>
    </lineage>
</organism>
<gene>
    <name evidence="2" type="ORF">EV645_6622</name>
</gene>
<dbReference type="EMBL" id="SHKR01000016">
    <property type="protein sequence ID" value="RZU10160.1"/>
    <property type="molecule type" value="Genomic_DNA"/>
</dbReference>
<evidence type="ECO:0000313" key="2">
    <source>
        <dbReference type="EMBL" id="RZU10160.1"/>
    </source>
</evidence>
<dbReference type="PANTHER" id="PTHR36842">
    <property type="entry name" value="PROTEIN TOLB HOMOLOG"/>
    <property type="match status" value="1"/>
</dbReference>
<dbReference type="SUPFAM" id="SSF82171">
    <property type="entry name" value="DPP6 N-terminal domain-like"/>
    <property type="match status" value="1"/>
</dbReference>
<protein>
    <submittedName>
        <fullName evidence="2">WD40 repeat protein</fullName>
    </submittedName>
</protein>
<dbReference type="AlphaFoldDB" id="A0A4Q7WJH2"/>
<dbReference type="InterPro" id="IPR011042">
    <property type="entry name" value="6-blade_b-propeller_TolB-like"/>
</dbReference>
<proteinExistence type="inferred from homology"/>